<evidence type="ECO:0000256" key="1">
    <source>
        <dbReference type="SAM" id="MobiDB-lite"/>
    </source>
</evidence>
<keyword evidence="3" id="KW-1185">Reference proteome</keyword>
<proteinExistence type="predicted"/>
<dbReference type="OrthoDB" id="3204217at2759"/>
<evidence type="ECO:0000313" key="2">
    <source>
        <dbReference type="EMBL" id="GJE93801.1"/>
    </source>
</evidence>
<comment type="caution">
    <text evidence="2">The sequence shown here is derived from an EMBL/GenBank/DDBJ whole genome shotgun (WGS) entry which is preliminary data.</text>
</comment>
<feature type="compositionally biased region" description="Low complexity" evidence="1">
    <location>
        <begin position="46"/>
        <end position="60"/>
    </location>
</feature>
<protein>
    <submittedName>
        <fullName evidence="2">Uncharacterized protein</fullName>
    </submittedName>
</protein>
<evidence type="ECO:0000313" key="3">
    <source>
        <dbReference type="Proteomes" id="UP000703269"/>
    </source>
</evidence>
<feature type="compositionally biased region" description="Low complexity" evidence="1">
    <location>
        <begin position="1"/>
        <end position="13"/>
    </location>
</feature>
<feature type="compositionally biased region" description="Acidic residues" evidence="1">
    <location>
        <begin position="64"/>
        <end position="73"/>
    </location>
</feature>
<feature type="compositionally biased region" description="Basic residues" evidence="1">
    <location>
        <begin position="14"/>
        <end position="25"/>
    </location>
</feature>
<sequence>MPLPLSAQPPSLLHQHKRPRGLWRARCRDTDPYRAKSGSLSHDVLSDTSSDLASTSSRSSVETAFDDECDDDDARSSSSSTKRRRLSGALSDSETLCQLSPSSRALTPDLGYHASLFPPTHPLNYLPPYLFCAVPSRMHDKDNKFASINSKAKGKRPTTADIEDWENLKELFARASEAYEADDIADALPLLRAVIRECHRFLVAHPDPSVIYTGADPSAHDARSPDILTPTEDRLRRDWTPESLSSCLRGHRPNCSTSSTPLKASDPPTAFHALFGTALYYMGTLVAQDSGLALPDEPATPSTYWLAALDVFETGENLPSVLATGTSVPEDWRMCISWGRTLVCLADEKLAQSERTPHLPPMPSPADLRTGYLPYQPSLGAFSALEPRWPPNSPFHAIAAARPPVTRRMSLFSASAHDVMVLAMDQFSRGIFHMPHRQYAPSHNPSALQLEFPYVEAPGFGHARRHSSPSSLSSSSAPTFSRPKELFTIASELLGVAERLSQACQREYWASQADSVFNQMKMEADMGAWRMAVNAARGRCWLVVGEARAEEIESALERGDTSVLHTVEAAEAREGLATAVAFLERAKGSATARPDPEQEDLSPLLAEALLTLANLTADEDAREKLYARAQSEGGDAVQLELDPPSRALPAAITSIAAAAKSPVFSAPPPVHKIGPVGVPAGARTISIEATPSLMFGAGAARRSSLSYGHAPLVVAVSDVAMALCGQAMVVDGRRDEGDMRMDES</sequence>
<accession>A0A9P3GF61</accession>
<dbReference type="EMBL" id="BPQB01000035">
    <property type="protein sequence ID" value="GJE93801.1"/>
    <property type="molecule type" value="Genomic_DNA"/>
</dbReference>
<organism evidence="2 3">
    <name type="scientific">Phanerochaete sordida</name>
    <dbReference type="NCBI Taxonomy" id="48140"/>
    <lineage>
        <taxon>Eukaryota</taxon>
        <taxon>Fungi</taxon>
        <taxon>Dikarya</taxon>
        <taxon>Basidiomycota</taxon>
        <taxon>Agaricomycotina</taxon>
        <taxon>Agaricomycetes</taxon>
        <taxon>Polyporales</taxon>
        <taxon>Phanerochaetaceae</taxon>
        <taxon>Phanerochaete</taxon>
    </lineage>
</organism>
<dbReference type="AlphaFoldDB" id="A0A9P3GF61"/>
<reference evidence="2 3" key="1">
    <citation type="submission" date="2021-08" db="EMBL/GenBank/DDBJ databases">
        <title>Draft Genome Sequence of Phanerochaete sordida strain YK-624.</title>
        <authorList>
            <person name="Mori T."/>
            <person name="Dohra H."/>
            <person name="Suzuki T."/>
            <person name="Kawagishi H."/>
            <person name="Hirai H."/>
        </authorList>
    </citation>
    <scope>NUCLEOTIDE SEQUENCE [LARGE SCALE GENOMIC DNA]</scope>
    <source>
        <strain evidence="2 3">YK-624</strain>
    </source>
</reference>
<feature type="region of interest" description="Disordered" evidence="1">
    <location>
        <begin position="1"/>
        <end position="93"/>
    </location>
</feature>
<dbReference type="Proteomes" id="UP000703269">
    <property type="component" value="Unassembled WGS sequence"/>
</dbReference>
<name>A0A9P3GF61_9APHY</name>
<gene>
    <name evidence="2" type="ORF">PsYK624_099630</name>
</gene>